<evidence type="ECO:0000259" key="1">
    <source>
        <dbReference type="Pfam" id="PF14214"/>
    </source>
</evidence>
<dbReference type="InterPro" id="IPR025476">
    <property type="entry name" value="Helitron_helicase-like"/>
</dbReference>
<name>A0A2X0MQ17_9BASI</name>
<feature type="domain" description="Helitron helicase-like" evidence="1">
    <location>
        <begin position="260"/>
        <end position="420"/>
    </location>
</feature>
<protein>
    <submittedName>
        <fullName evidence="2">BQ5605_C001g00212 protein</fullName>
    </submittedName>
</protein>
<reference evidence="2 3" key="1">
    <citation type="submission" date="2016-11" db="EMBL/GenBank/DDBJ databases">
        <authorList>
            <person name="Jaros S."/>
            <person name="Januszkiewicz K."/>
            <person name="Wedrychowicz H."/>
        </authorList>
    </citation>
    <scope>NUCLEOTIDE SEQUENCE [LARGE SCALE GENOMIC DNA]</scope>
</reference>
<sequence length="1406" mass="156837">MAVCINYKARHWEYKRSKSTGHYSTCCSQGKVQLPPLSGPIPSIDSCLKGRIPVSLSKAVAFRENARSYNKLNALHSRTPHVSDFLTPLPSTGPTLGALIPAINQRPTFAKTWLICPAEATDTQLGPDGADSRIQRSTLTKLNSTVRTGNRFVREFALAKVRADRRTHNLPTSSTEMAMLICDSDTNTGDRGPQGLILQVHGDRCPNGRPKYQIRKIASTSTFLFARSTKLGHSLPKDRDEEEGDAENGDGELSRSQLFAYYLHKRDEYFSIPHCTQRAFLAFVMTDTPRSRPIDSTYLQLDQESLRLTTGQGIISLTPDQAGCSVILGSTFKNRPRENTQRYQDAMPCVVKHGKPSLFITVTCNPEWLEIKAALGPNDQACNRPELIARAFEAKLNRLCDNDVFGNKQRAGCLADEWRTVSLLYFVRFTNKWFCAGDTLVTSIYRRCNGLEELFNSHDKPSLFLRFAQKMASDQLQGHAIIDGMIRAAVTKSERTDAGKTMRGFVRTQALVNFEQAIAMASPAALRVLQMSIGASSNRKLQHVRNTVHKLRFGQDLEHIAAVASEISAGAATFNLHVDDTCLRPRIRTIPIYDNFTSEERHSVIGVEGGSITCSTQEELQAIFNSDDPPIAGTKVRTYMIVSNAVGSTAKPLAAFVIGEKTGTTVAAEELGGLLELLVNFGVAHLLVSISADGAATEGVIQRKTMERLNEIEPLPVSCTYILPRPQSNDIFSAIVIRSALMGGTPVVFCRDEKHVAKNCTNALDTGARCIIGGMGCFTFRDILKLVDTTLPTELRTLYRRDVLRRDRQDDNATHRAFGFETLDTVIRLARVGKIDQEGVIILFLFGEMHDAIHNRELPHAERVLMLLTVRYALEGWTKFAESQPRSSPNNFLSPQTLDGIYRVVEGYIALVRNYRNYWPQEAFIPWRHGTEMVEHFFGTLRKIVKEFDALDFSQSYAKVEVLQRAMHQLGTDAAGSAQGYHHTYQNLHNLNLTALGTYPGDGDIEAIAVKAALAANDILKRLRMWDIIEERDIEKRKQTPLPDILVDDEATSTVRQGVPPNVDEAGLNQVLVRLRLVGSEPLPCILRREERDAILSALLSVTALDIDQEGLIDAVDAGFDQADAEEEDRQLQTILAEACHEHEQSRRGPLYSVPTLDLDSLLARRRAHQCRHLEKIKFKGGAQNLASDQPFAQDRTEHRGNVHSAALRRIVETMGMDRYRQFVGNERNLRFSNSGANIREKTLHEQATTAIITEGRSHMSNHVLVRAVDGDVSALRPLKVDTLVVYGIPEEPMGLPSGEQCGERLAIGIVRNIYKKSSTTYEIDGRCIINSLEPDLSSINYEVKDSTRSNWRDEREFHITVNQEKRYRLLQNIKGIRAASLACLALGDRSQTKTKGVKNEAQKKL</sequence>
<gene>
    <name evidence="2" type="primary">BQ5605_C001g00212</name>
    <name evidence="2" type="ORF">BQ5605_C001G00212</name>
</gene>
<dbReference type="PANTHER" id="PTHR45786:SF74">
    <property type="entry name" value="ATP-DEPENDENT DNA HELICASE"/>
    <property type="match status" value="1"/>
</dbReference>
<dbReference type="PANTHER" id="PTHR45786">
    <property type="entry name" value="DNA BINDING PROTEIN-LIKE"/>
    <property type="match status" value="1"/>
</dbReference>
<dbReference type="EMBL" id="FQNC01000043">
    <property type="protein sequence ID" value="SGY44870.1"/>
    <property type="molecule type" value="Genomic_DNA"/>
</dbReference>
<organism evidence="2 3">
    <name type="scientific">Microbotryum silenes-dioicae</name>
    <dbReference type="NCBI Taxonomy" id="796604"/>
    <lineage>
        <taxon>Eukaryota</taxon>
        <taxon>Fungi</taxon>
        <taxon>Dikarya</taxon>
        <taxon>Basidiomycota</taxon>
        <taxon>Pucciniomycotina</taxon>
        <taxon>Microbotryomycetes</taxon>
        <taxon>Microbotryales</taxon>
        <taxon>Microbotryaceae</taxon>
        <taxon>Microbotryum</taxon>
    </lineage>
</organism>
<dbReference type="Proteomes" id="UP000249464">
    <property type="component" value="Unassembled WGS sequence"/>
</dbReference>
<keyword evidence="3" id="KW-1185">Reference proteome</keyword>
<proteinExistence type="predicted"/>
<evidence type="ECO:0000313" key="3">
    <source>
        <dbReference type="Proteomes" id="UP000249464"/>
    </source>
</evidence>
<accession>A0A2X0MQ17</accession>
<dbReference type="Pfam" id="PF14214">
    <property type="entry name" value="Helitron_like_N"/>
    <property type="match status" value="1"/>
</dbReference>
<evidence type="ECO:0000313" key="2">
    <source>
        <dbReference type="EMBL" id="SGY44870.1"/>
    </source>
</evidence>